<dbReference type="FunFam" id="3.90.550.10:FF:000122">
    <property type="entry name" value="Dolichol-phosphate mannosyltransferase subunit 1"/>
    <property type="match status" value="1"/>
</dbReference>
<dbReference type="InterPro" id="IPR029044">
    <property type="entry name" value="Nucleotide-diphossugar_trans"/>
</dbReference>
<evidence type="ECO:0000259" key="4">
    <source>
        <dbReference type="Pfam" id="PF00535"/>
    </source>
</evidence>
<proteinExistence type="inferred from homology"/>
<reference evidence="5" key="1">
    <citation type="submission" date="2024-05" db="EMBL/GenBank/DDBJ databases">
        <title>Planctomycetes of the genus Singulisphaera possess chitinolytic capabilities.</title>
        <authorList>
            <person name="Ivanova A."/>
        </authorList>
    </citation>
    <scope>NUCLEOTIDE SEQUENCE</scope>
    <source>
        <strain evidence="5">Ch08T</strain>
    </source>
</reference>
<dbReference type="InterPro" id="IPR001173">
    <property type="entry name" value="Glyco_trans_2-like"/>
</dbReference>
<comment type="similarity">
    <text evidence="1">Belongs to the glycosyltransferase 2 family.</text>
</comment>
<dbReference type="Pfam" id="PF00535">
    <property type="entry name" value="Glycos_transf_2"/>
    <property type="match status" value="1"/>
</dbReference>
<evidence type="ECO:0000256" key="2">
    <source>
        <dbReference type="ARBA" id="ARBA00022676"/>
    </source>
</evidence>
<dbReference type="SUPFAM" id="SSF53448">
    <property type="entry name" value="Nucleotide-diphospho-sugar transferases"/>
    <property type="match status" value="1"/>
</dbReference>
<dbReference type="AlphaFoldDB" id="A0AAU7CJG1"/>
<dbReference type="PANTHER" id="PTHR43398:SF1">
    <property type="entry name" value="DOLICHOL-PHOSPHATE MANNOSYLTRANSFERASE SUBUNIT 1"/>
    <property type="match status" value="1"/>
</dbReference>
<dbReference type="InterPro" id="IPR039528">
    <property type="entry name" value="DPM1-like"/>
</dbReference>
<dbReference type="GO" id="GO:0016020">
    <property type="term" value="C:membrane"/>
    <property type="evidence" value="ECO:0007669"/>
    <property type="project" value="GOC"/>
</dbReference>
<gene>
    <name evidence="5" type="ORF">V5E97_05840</name>
</gene>
<protein>
    <submittedName>
        <fullName evidence="5">Polyprenol monophosphomannose synthase</fullName>
    </submittedName>
</protein>
<accession>A0AAU7CJG1</accession>
<dbReference type="GO" id="GO:0004582">
    <property type="term" value="F:dolichyl-phosphate beta-D-mannosyltransferase activity"/>
    <property type="evidence" value="ECO:0007669"/>
    <property type="project" value="InterPro"/>
</dbReference>
<evidence type="ECO:0000256" key="1">
    <source>
        <dbReference type="ARBA" id="ARBA00006739"/>
    </source>
</evidence>
<evidence type="ECO:0000256" key="3">
    <source>
        <dbReference type="ARBA" id="ARBA00022679"/>
    </source>
</evidence>
<name>A0AAU7CJG1_9BACT</name>
<dbReference type="CDD" id="cd06442">
    <property type="entry name" value="DPM1_like"/>
    <property type="match status" value="1"/>
</dbReference>
<dbReference type="EMBL" id="CP155447">
    <property type="protein sequence ID" value="XBH05539.1"/>
    <property type="molecule type" value="Genomic_DNA"/>
</dbReference>
<keyword evidence="2" id="KW-0328">Glycosyltransferase</keyword>
<keyword evidence="3" id="KW-0808">Transferase</keyword>
<dbReference type="GO" id="GO:0009247">
    <property type="term" value="P:glycolipid biosynthetic process"/>
    <property type="evidence" value="ECO:0007669"/>
    <property type="project" value="TreeGrafter"/>
</dbReference>
<dbReference type="RefSeq" id="WP_406698363.1">
    <property type="nucleotide sequence ID" value="NZ_CP155447.1"/>
</dbReference>
<evidence type="ECO:0000313" key="5">
    <source>
        <dbReference type="EMBL" id="XBH05539.1"/>
    </source>
</evidence>
<sequence length="268" mass="29237">MIDSHRTPASTSPSAPKRLLVSLATYNEVDNLVPLAEAIRQYAPQASLLIIDDNSPDGTGKVADALRASQPHIHVIHRPKKLGLGTATLAAMQFAIENGFDYLLNLDADFSHPPRFIPSLLAGMSENDIMIGSRYVAGGGVEGEFGLKRKLMSAGINWYARILLGLQSKDNSGAFRCYRVSTLAQLDLGLVRSRGYSFMEEILFWCRQAGGRIGETPILFENRRSGVSKINKLEVVAALRIILQLGLDRCLGRVRVRNSASLLSGSQS</sequence>
<organism evidence="5">
    <name type="scientific">Singulisphaera sp. Ch08</name>
    <dbReference type="NCBI Taxonomy" id="3120278"/>
    <lineage>
        <taxon>Bacteria</taxon>
        <taxon>Pseudomonadati</taxon>
        <taxon>Planctomycetota</taxon>
        <taxon>Planctomycetia</taxon>
        <taxon>Isosphaerales</taxon>
        <taxon>Isosphaeraceae</taxon>
        <taxon>Singulisphaera</taxon>
    </lineage>
</organism>
<dbReference type="Gene3D" id="3.90.550.10">
    <property type="entry name" value="Spore Coat Polysaccharide Biosynthesis Protein SpsA, Chain A"/>
    <property type="match status" value="1"/>
</dbReference>
<dbReference type="PANTHER" id="PTHR43398">
    <property type="entry name" value="DOLICHOL-PHOSPHATE MANNOSYLTRANSFERASE SUBUNIT 1"/>
    <property type="match status" value="1"/>
</dbReference>
<feature type="domain" description="Glycosyltransferase 2-like" evidence="4">
    <location>
        <begin position="24"/>
        <end position="183"/>
    </location>
</feature>